<feature type="transmembrane region" description="Helical" evidence="1">
    <location>
        <begin position="43"/>
        <end position="68"/>
    </location>
</feature>
<accession>A0A645H2Z6</accession>
<protein>
    <submittedName>
        <fullName evidence="2">Uncharacterized protein</fullName>
    </submittedName>
</protein>
<organism evidence="2">
    <name type="scientific">bioreactor metagenome</name>
    <dbReference type="NCBI Taxonomy" id="1076179"/>
    <lineage>
        <taxon>unclassified sequences</taxon>
        <taxon>metagenomes</taxon>
        <taxon>ecological metagenomes</taxon>
    </lineage>
</organism>
<gene>
    <name evidence="2" type="ORF">SDC9_180873</name>
</gene>
<reference evidence="2" key="1">
    <citation type="submission" date="2019-08" db="EMBL/GenBank/DDBJ databases">
        <authorList>
            <person name="Kucharzyk K."/>
            <person name="Murdoch R.W."/>
            <person name="Higgins S."/>
            <person name="Loffler F."/>
        </authorList>
    </citation>
    <scope>NUCLEOTIDE SEQUENCE</scope>
</reference>
<evidence type="ECO:0000256" key="1">
    <source>
        <dbReference type="SAM" id="Phobius"/>
    </source>
</evidence>
<comment type="caution">
    <text evidence="2">The sequence shown here is derived from an EMBL/GenBank/DDBJ whole genome shotgun (WGS) entry which is preliminary data.</text>
</comment>
<evidence type="ECO:0000313" key="2">
    <source>
        <dbReference type="EMBL" id="MPN33387.1"/>
    </source>
</evidence>
<keyword evidence="1" id="KW-1133">Transmembrane helix</keyword>
<keyword evidence="1" id="KW-0472">Membrane</keyword>
<keyword evidence="1" id="KW-0812">Transmembrane</keyword>
<name>A0A645H2Z6_9ZZZZ</name>
<dbReference type="EMBL" id="VSSQ01085874">
    <property type="protein sequence ID" value="MPN33387.1"/>
    <property type="molecule type" value="Genomic_DNA"/>
</dbReference>
<proteinExistence type="predicted"/>
<dbReference type="AlphaFoldDB" id="A0A645H2Z6"/>
<sequence>MVAGHFKVQPGCYPGSAVMHGTPVGHDQTAKPPAAAQNIGEQYFIFAAIGAIQPVISAHHGIGLALFYRNFKRPQISFVQGALVDDGANGHAPLFLVIHRKMFE</sequence>